<dbReference type="InterPro" id="IPR036093">
    <property type="entry name" value="NAC_dom_sf"/>
</dbReference>
<protein>
    <recommendedName>
        <fullName evidence="5">NAC domain-containing protein</fullName>
    </recommendedName>
</protein>
<keyword evidence="1" id="KW-0805">Transcription regulation</keyword>
<dbReference type="PANTHER" id="PTHR31719">
    <property type="entry name" value="NAC TRANSCRIPTION FACTOR 56"/>
    <property type="match status" value="1"/>
</dbReference>
<dbReference type="InterPro" id="IPR003441">
    <property type="entry name" value="NAC-dom"/>
</dbReference>
<sequence length="222" mass="25255">KSGSSIDAYDSYEDHTDEAILMGDGSVNLPPGFHFCPTDEELVLHFLLRKASLLPCHPDIIPDLDLCLHDPWEFNGKALTSGSVYYFFSNKVTENWITKNGYWMELGIIDEPIVTSAGNKVGIKKYLVFYIGEAPGGVETDWIMQEYHLCNHDLRGALHNRRGKRKIDCSKWVLCRVYERKGNFAQWLCNSDDEDNGTELSSPDEMFLSAIDDEFDDTSFPK</sequence>
<evidence type="ECO:0000256" key="2">
    <source>
        <dbReference type="ARBA" id="ARBA00023125"/>
    </source>
</evidence>
<keyword evidence="3" id="KW-0804">Transcription</keyword>
<proteinExistence type="predicted"/>
<dbReference type="PANTHER" id="PTHR31719:SF85">
    <property type="entry name" value="NAC DOMAIN-CONTAINING PROTEIN"/>
    <property type="match status" value="1"/>
</dbReference>
<evidence type="ECO:0000256" key="3">
    <source>
        <dbReference type="ARBA" id="ARBA00023163"/>
    </source>
</evidence>
<evidence type="ECO:0000313" key="7">
    <source>
        <dbReference type="Proteomes" id="UP000737018"/>
    </source>
</evidence>
<evidence type="ECO:0000259" key="5">
    <source>
        <dbReference type="PROSITE" id="PS51005"/>
    </source>
</evidence>
<comment type="caution">
    <text evidence="6">The sequence shown here is derived from an EMBL/GenBank/DDBJ whole genome shotgun (WGS) entry which is preliminary data.</text>
</comment>
<keyword evidence="2" id="KW-0238">DNA-binding</keyword>
<evidence type="ECO:0000313" key="6">
    <source>
        <dbReference type="EMBL" id="KAF3946341.1"/>
    </source>
</evidence>
<dbReference type="Pfam" id="PF02365">
    <property type="entry name" value="NAM"/>
    <property type="match status" value="1"/>
</dbReference>
<dbReference type="SUPFAM" id="SSF101941">
    <property type="entry name" value="NAC domain"/>
    <property type="match status" value="1"/>
</dbReference>
<reference evidence="6" key="1">
    <citation type="submission" date="2020-03" db="EMBL/GenBank/DDBJ databases">
        <title>Castanea mollissima Vanexum genome sequencing.</title>
        <authorList>
            <person name="Staton M."/>
        </authorList>
    </citation>
    <scope>NUCLEOTIDE SEQUENCE</scope>
    <source>
        <tissue evidence="6">Leaf</tissue>
    </source>
</reference>
<feature type="domain" description="NAC" evidence="5">
    <location>
        <begin position="29"/>
        <end position="180"/>
    </location>
</feature>
<evidence type="ECO:0000256" key="4">
    <source>
        <dbReference type="ARBA" id="ARBA00023242"/>
    </source>
</evidence>
<dbReference type="AlphaFoldDB" id="A0A8J4QA83"/>
<feature type="non-terminal residue" evidence="6">
    <location>
        <position position="1"/>
    </location>
</feature>
<organism evidence="6 7">
    <name type="scientific">Castanea mollissima</name>
    <name type="common">Chinese chestnut</name>
    <dbReference type="NCBI Taxonomy" id="60419"/>
    <lineage>
        <taxon>Eukaryota</taxon>
        <taxon>Viridiplantae</taxon>
        <taxon>Streptophyta</taxon>
        <taxon>Embryophyta</taxon>
        <taxon>Tracheophyta</taxon>
        <taxon>Spermatophyta</taxon>
        <taxon>Magnoliopsida</taxon>
        <taxon>eudicotyledons</taxon>
        <taxon>Gunneridae</taxon>
        <taxon>Pentapetalae</taxon>
        <taxon>rosids</taxon>
        <taxon>fabids</taxon>
        <taxon>Fagales</taxon>
        <taxon>Fagaceae</taxon>
        <taxon>Castanea</taxon>
    </lineage>
</organism>
<name>A0A8J4QA83_9ROSI</name>
<dbReference type="EMBL" id="JRKL02009440">
    <property type="protein sequence ID" value="KAF3946341.1"/>
    <property type="molecule type" value="Genomic_DNA"/>
</dbReference>
<accession>A0A8J4QA83</accession>
<keyword evidence="7" id="KW-1185">Reference proteome</keyword>
<dbReference type="GO" id="GO:0003677">
    <property type="term" value="F:DNA binding"/>
    <property type="evidence" value="ECO:0007669"/>
    <property type="project" value="UniProtKB-KW"/>
</dbReference>
<dbReference type="GO" id="GO:0048731">
    <property type="term" value="P:system development"/>
    <property type="evidence" value="ECO:0007669"/>
    <property type="project" value="TreeGrafter"/>
</dbReference>
<evidence type="ECO:0000256" key="1">
    <source>
        <dbReference type="ARBA" id="ARBA00023015"/>
    </source>
</evidence>
<dbReference type="Proteomes" id="UP000737018">
    <property type="component" value="Unassembled WGS sequence"/>
</dbReference>
<dbReference type="OrthoDB" id="1877845at2759"/>
<gene>
    <name evidence="6" type="ORF">CMV_027383</name>
</gene>
<dbReference type="Gene3D" id="2.170.150.80">
    <property type="entry name" value="NAC domain"/>
    <property type="match status" value="1"/>
</dbReference>
<dbReference type="GO" id="GO:0006355">
    <property type="term" value="P:regulation of DNA-templated transcription"/>
    <property type="evidence" value="ECO:0007669"/>
    <property type="project" value="InterPro"/>
</dbReference>
<dbReference type="PROSITE" id="PS51005">
    <property type="entry name" value="NAC"/>
    <property type="match status" value="1"/>
</dbReference>
<keyword evidence="4" id="KW-0539">Nucleus</keyword>